<dbReference type="Gene3D" id="3.90.960.10">
    <property type="entry name" value="YbaK/aminoacyl-tRNA synthetase-associated domain"/>
    <property type="match status" value="1"/>
</dbReference>
<dbReference type="Pfam" id="PF04073">
    <property type="entry name" value="tRNA_edit"/>
    <property type="match status" value="1"/>
</dbReference>
<evidence type="ECO:0000256" key="3">
    <source>
        <dbReference type="ARBA" id="ARBA00030771"/>
    </source>
</evidence>
<organism evidence="5 6">
    <name type="scientific">Amazonocrinis nigriterrae CENA67</name>
    <dbReference type="NCBI Taxonomy" id="2794033"/>
    <lineage>
        <taxon>Bacteria</taxon>
        <taxon>Bacillati</taxon>
        <taxon>Cyanobacteriota</taxon>
        <taxon>Cyanophyceae</taxon>
        <taxon>Nostocales</taxon>
        <taxon>Nostocaceae</taxon>
        <taxon>Amazonocrinis</taxon>
        <taxon>Amazonocrinis nigriterrae</taxon>
    </lineage>
</organism>
<protein>
    <recommendedName>
        <fullName evidence="3">Cyclodipeptide synthase</fullName>
    </recommendedName>
</protein>
<keyword evidence="2" id="KW-0808">Transferase</keyword>
<dbReference type="Pfam" id="PF16715">
    <property type="entry name" value="CDPS"/>
    <property type="match status" value="1"/>
</dbReference>
<comment type="similarity">
    <text evidence="1">Belongs to the CDPS family.</text>
</comment>
<dbReference type="NCBIfam" id="TIGR04539">
    <property type="entry name" value="tRNA_cyclodipep"/>
    <property type="match status" value="1"/>
</dbReference>
<sequence length="384" mass="45277">MSIQQLQEFLNFHQIKYTIIHYSPAHTSQELTIYKHTLGMDLIEPVLVEIDGQTIAVILLPASLQVNLGSLQSALDKNKVRLLNQEEFENLFPYCEFGTLPPFGELYNMEVFWWQDLAKNQEVAFYAYSYAHLVRMKYADFQKLVNPQKRIRFLTRPKYRVEIEEVIPQFARHKIDRYEHCFLGISLENEKFSMPKLVGISDWISKKYKKCTVLIGDSIHRITLQINEGLKEEQALNKALILGREYEYHASYVFKNYSNTCPFSVIFCSEIQKSEDYFKYYNQLQNLIIHNESFANSVKYYVKDFVLRHLRKNTENLDFYVELSSMYLIEELAIFSCLFNEDLSIMIYPGSLLKIVEEIAEGHYPGVPDRLKKLVHVSLHLKRR</sequence>
<dbReference type="RefSeq" id="WP_198123929.1">
    <property type="nucleotide sequence ID" value="NZ_JAECZC010000008.1"/>
</dbReference>
<dbReference type="GO" id="GO:0002161">
    <property type="term" value="F:aminoacyl-tRNA deacylase activity"/>
    <property type="evidence" value="ECO:0007669"/>
    <property type="project" value="InterPro"/>
</dbReference>
<dbReference type="InterPro" id="IPR030903">
    <property type="entry name" value="CDPS"/>
</dbReference>
<dbReference type="InterPro" id="IPR036754">
    <property type="entry name" value="YbaK/aa-tRNA-synt-asso_dom_sf"/>
</dbReference>
<evidence type="ECO:0000313" key="6">
    <source>
        <dbReference type="Proteomes" id="UP000632766"/>
    </source>
</evidence>
<dbReference type="Gene3D" id="3.40.50.11710">
    <property type="entry name" value="Cyclodipeptide synthase"/>
    <property type="match status" value="1"/>
</dbReference>
<evidence type="ECO:0000259" key="4">
    <source>
        <dbReference type="Pfam" id="PF04073"/>
    </source>
</evidence>
<dbReference type="EMBL" id="JAECZC010000008">
    <property type="protein sequence ID" value="MBH8561933.1"/>
    <property type="molecule type" value="Genomic_DNA"/>
</dbReference>
<dbReference type="InterPro" id="IPR038622">
    <property type="entry name" value="CDPS_sf"/>
</dbReference>
<dbReference type="SUPFAM" id="SSF55826">
    <property type="entry name" value="YbaK/ProRS associated domain"/>
    <property type="match status" value="1"/>
</dbReference>
<keyword evidence="6" id="KW-1185">Reference proteome</keyword>
<evidence type="ECO:0000256" key="1">
    <source>
        <dbReference type="ARBA" id="ARBA00006034"/>
    </source>
</evidence>
<proteinExistence type="inferred from homology"/>
<dbReference type="InterPro" id="IPR007214">
    <property type="entry name" value="YbaK/aa-tRNA-synth-assoc-dom"/>
</dbReference>
<evidence type="ECO:0000313" key="5">
    <source>
        <dbReference type="EMBL" id="MBH8561933.1"/>
    </source>
</evidence>
<dbReference type="AlphaFoldDB" id="A0A8J7HQQ2"/>
<feature type="domain" description="YbaK/aminoacyl-tRNA synthetase-associated" evidence="4">
    <location>
        <begin position="24"/>
        <end position="144"/>
    </location>
</feature>
<comment type="caution">
    <text evidence="5">The sequence shown here is derived from an EMBL/GenBank/DDBJ whole genome shotgun (WGS) entry which is preliminary data.</text>
</comment>
<reference evidence="5 6" key="1">
    <citation type="journal article" date="2021" name="Int. J. Syst. Evol. Microbiol.">
        <title>Amazonocrinis nigriterrae gen. nov., sp. nov., Atlanticothrix silvestris gen. nov., sp. nov. and Dendronalium phyllosphericum gen. nov., sp. nov., nostocacean cyanobacteria from Brazilian environments.</title>
        <authorList>
            <person name="Alvarenga D.O."/>
            <person name="Andreote A.P.D."/>
            <person name="Branco L.H.Z."/>
            <person name="Delbaje E."/>
            <person name="Cruz R.B."/>
            <person name="Varani A.M."/>
            <person name="Fiore M.F."/>
        </authorList>
    </citation>
    <scope>NUCLEOTIDE SEQUENCE [LARGE SCALE GENOMIC DNA]</scope>
    <source>
        <strain evidence="5 6">CENA67</strain>
    </source>
</reference>
<accession>A0A8J7HQQ2</accession>
<gene>
    <name evidence="5" type="ORF">I8748_07065</name>
</gene>
<dbReference type="GO" id="GO:0016755">
    <property type="term" value="F:aminoacyltransferase activity"/>
    <property type="evidence" value="ECO:0007669"/>
    <property type="project" value="InterPro"/>
</dbReference>
<evidence type="ECO:0000256" key="2">
    <source>
        <dbReference type="ARBA" id="ARBA00022679"/>
    </source>
</evidence>
<dbReference type="Proteomes" id="UP000632766">
    <property type="component" value="Unassembled WGS sequence"/>
</dbReference>
<name>A0A8J7HQQ2_9NOST</name>